<evidence type="ECO:0008006" key="3">
    <source>
        <dbReference type="Google" id="ProtNLM"/>
    </source>
</evidence>
<dbReference type="AlphaFoldDB" id="A0A1F7JHB5"/>
<organism evidence="1 2">
    <name type="scientific">Candidatus Roizmanbacteria bacterium RIFCSPLOWO2_02_FULL_36_11</name>
    <dbReference type="NCBI Taxonomy" id="1802071"/>
    <lineage>
        <taxon>Bacteria</taxon>
        <taxon>Candidatus Roizmaniibacteriota</taxon>
    </lineage>
</organism>
<name>A0A1F7JHB5_9BACT</name>
<dbReference type="Gene3D" id="3.40.1050.10">
    <property type="entry name" value="Carbonic anhydrase"/>
    <property type="match status" value="1"/>
</dbReference>
<dbReference type="GO" id="GO:0008270">
    <property type="term" value="F:zinc ion binding"/>
    <property type="evidence" value="ECO:0007669"/>
    <property type="project" value="InterPro"/>
</dbReference>
<evidence type="ECO:0000313" key="1">
    <source>
        <dbReference type="EMBL" id="OGK55013.1"/>
    </source>
</evidence>
<gene>
    <name evidence="1" type="ORF">A3H78_00875</name>
</gene>
<reference evidence="1 2" key="1">
    <citation type="journal article" date="2016" name="Nat. Commun.">
        <title>Thousands of microbial genomes shed light on interconnected biogeochemical processes in an aquifer system.</title>
        <authorList>
            <person name="Anantharaman K."/>
            <person name="Brown C.T."/>
            <person name="Hug L.A."/>
            <person name="Sharon I."/>
            <person name="Castelle C.J."/>
            <person name="Probst A.J."/>
            <person name="Thomas B.C."/>
            <person name="Singh A."/>
            <person name="Wilkins M.J."/>
            <person name="Karaoz U."/>
            <person name="Brodie E.L."/>
            <person name="Williams K.H."/>
            <person name="Hubbard S.S."/>
            <person name="Banfield J.F."/>
        </authorList>
    </citation>
    <scope>NUCLEOTIDE SEQUENCE [LARGE SCALE GENOMIC DNA]</scope>
</reference>
<evidence type="ECO:0000313" key="2">
    <source>
        <dbReference type="Proteomes" id="UP000177418"/>
    </source>
</evidence>
<dbReference type="Proteomes" id="UP000177418">
    <property type="component" value="Unassembled WGS sequence"/>
</dbReference>
<dbReference type="GO" id="GO:0004089">
    <property type="term" value="F:carbonate dehydratase activity"/>
    <property type="evidence" value="ECO:0007669"/>
    <property type="project" value="InterPro"/>
</dbReference>
<sequence>MSTHFCDSAVVTCIDFRFQNYIDEWIKANLKGKSFDRISVAGSSKDLDFILSQIAISVRLHEIKKVVIIHHEDCGAYGNESTEKRHSDDLQLTKTKIMAKHSHLSIDLYYLLLDGTFKKIS</sequence>
<comment type="caution">
    <text evidence="1">The sequence shown here is derived from an EMBL/GenBank/DDBJ whole genome shotgun (WGS) entry which is preliminary data.</text>
</comment>
<dbReference type="InterPro" id="IPR046871">
    <property type="entry name" value="Pro_CA_2"/>
</dbReference>
<dbReference type="Pfam" id="PF20393">
    <property type="entry name" value="Pro_CA_2"/>
    <property type="match status" value="1"/>
</dbReference>
<dbReference type="EMBL" id="MGAV01000012">
    <property type="protein sequence ID" value="OGK55013.1"/>
    <property type="molecule type" value="Genomic_DNA"/>
</dbReference>
<accession>A0A1F7JHB5</accession>
<dbReference type="SUPFAM" id="SSF53056">
    <property type="entry name" value="beta-carbonic anhydrase, cab"/>
    <property type="match status" value="1"/>
</dbReference>
<dbReference type="InterPro" id="IPR036874">
    <property type="entry name" value="Carbonic_anhydrase_sf"/>
</dbReference>
<proteinExistence type="predicted"/>
<protein>
    <recommendedName>
        <fullName evidence="3">Carbonic anhydrase</fullName>
    </recommendedName>
</protein>